<dbReference type="RefSeq" id="WP_344485548.1">
    <property type="nucleotide sequence ID" value="NZ_BAAAQF010000006.1"/>
</dbReference>
<evidence type="ECO:0000313" key="1">
    <source>
        <dbReference type="EMBL" id="GAA1674234.1"/>
    </source>
</evidence>
<evidence type="ECO:0008006" key="3">
    <source>
        <dbReference type="Google" id="ProtNLM"/>
    </source>
</evidence>
<dbReference type="EMBL" id="BAAAQF010000006">
    <property type="protein sequence ID" value="GAA1674234.1"/>
    <property type="molecule type" value="Genomic_DNA"/>
</dbReference>
<gene>
    <name evidence="1" type="ORF">GCM10009830_20800</name>
</gene>
<organism evidence="1 2">
    <name type="scientific">Glycomyces endophyticus</name>
    <dbReference type="NCBI Taxonomy" id="480996"/>
    <lineage>
        <taxon>Bacteria</taxon>
        <taxon>Bacillati</taxon>
        <taxon>Actinomycetota</taxon>
        <taxon>Actinomycetes</taxon>
        <taxon>Glycomycetales</taxon>
        <taxon>Glycomycetaceae</taxon>
        <taxon>Glycomyces</taxon>
    </lineage>
</organism>
<comment type="caution">
    <text evidence="1">The sequence shown here is derived from an EMBL/GenBank/DDBJ whole genome shotgun (WGS) entry which is preliminary data.</text>
</comment>
<name>A0ABN2GNL2_9ACTN</name>
<keyword evidence="2" id="KW-1185">Reference proteome</keyword>
<dbReference type="Proteomes" id="UP001499851">
    <property type="component" value="Unassembled WGS sequence"/>
</dbReference>
<sequence length="131" mass="13678">MTDPLRSLADLTSLVDRAAAVADRVNAGGGVPPVPILACEGAVRVTAVPPGYVRIEFLDARCFQLGPEALGTAVTRACSEALVRLRQSIDAAAALDTSAVPGEFAAISERARDSFASVLDTVKRLQRSDGR</sequence>
<proteinExistence type="predicted"/>
<reference evidence="1 2" key="1">
    <citation type="journal article" date="2019" name="Int. J. Syst. Evol. Microbiol.">
        <title>The Global Catalogue of Microorganisms (GCM) 10K type strain sequencing project: providing services to taxonomists for standard genome sequencing and annotation.</title>
        <authorList>
            <consortium name="The Broad Institute Genomics Platform"/>
            <consortium name="The Broad Institute Genome Sequencing Center for Infectious Disease"/>
            <person name="Wu L."/>
            <person name="Ma J."/>
        </authorList>
    </citation>
    <scope>NUCLEOTIDE SEQUENCE [LARGE SCALE GENOMIC DNA]</scope>
    <source>
        <strain evidence="1 2">JCM 16001</strain>
    </source>
</reference>
<evidence type="ECO:0000313" key="2">
    <source>
        <dbReference type="Proteomes" id="UP001499851"/>
    </source>
</evidence>
<protein>
    <recommendedName>
        <fullName evidence="3">YbaB/EbfC family DNA-binding protein</fullName>
    </recommendedName>
</protein>
<accession>A0ABN2GNL2</accession>